<reference evidence="2 3" key="1">
    <citation type="submission" date="2018-08" db="EMBL/GenBank/DDBJ databases">
        <title>A genome reference for cultivated species of the human gut microbiota.</title>
        <authorList>
            <person name="Zou Y."/>
            <person name="Xue W."/>
            <person name="Luo G."/>
        </authorList>
    </citation>
    <scope>NUCLEOTIDE SEQUENCE [LARGE SCALE GENOMIC DNA]</scope>
    <source>
        <strain evidence="2 3">AF22-21</strain>
    </source>
</reference>
<dbReference type="NCBIfam" id="TIGR02839">
    <property type="entry name" value="spore_V_AE"/>
    <property type="match status" value="1"/>
</dbReference>
<dbReference type="Proteomes" id="UP000283295">
    <property type="component" value="Unassembled WGS sequence"/>
</dbReference>
<protein>
    <submittedName>
        <fullName evidence="2">Stage V sporulation protein AE</fullName>
    </submittedName>
</protein>
<proteinExistence type="predicted"/>
<dbReference type="InterPro" id="IPR014204">
    <property type="entry name" value="Spore_V_AE"/>
</dbReference>
<evidence type="ECO:0000313" key="2">
    <source>
        <dbReference type="EMBL" id="RGS44070.1"/>
    </source>
</evidence>
<dbReference type="Pfam" id="PF03862">
    <property type="entry name" value="SpoVAC_SpoVAEB"/>
    <property type="match status" value="1"/>
</dbReference>
<dbReference type="PANTHER" id="PTHR38450">
    <property type="entry name" value="STAGE V SPORULATION PROTEIN AC-RELATED"/>
    <property type="match status" value="1"/>
</dbReference>
<keyword evidence="1" id="KW-0812">Transmembrane</keyword>
<dbReference type="RefSeq" id="WP_022058488.1">
    <property type="nucleotide sequence ID" value="NZ_CABIWG010000004.1"/>
</dbReference>
<dbReference type="GeneID" id="92831797"/>
<sequence length="118" mass="12546">MDYIKAFVIGGVICALAQILMDKTKLMPGRIMVILVCSGVVLGALGLYEPILKYAECGASVPLTGFGYNLWKGITEAVDKDGFIGLFRGGFQMAAVGSSAALIFGYLASLIFKPKMTK</sequence>
<name>A0A3R6CW76_9FIRM</name>
<comment type="caution">
    <text evidence="2">The sequence shown here is derived from an EMBL/GenBank/DDBJ whole genome shotgun (WGS) entry which is preliminary data.</text>
</comment>
<dbReference type="InterPro" id="IPR005562">
    <property type="entry name" value="SpoVA"/>
</dbReference>
<feature type="transmembrane region" description="Helical" evidence="1">
    <location>
        <begin position="29"/>
        <end position="48"/>
    </location>
</feature>
<keyword evidence="1" id="KW-0472">Membrane</keyword>
<evidence type="ECO:0000313" key="3">
    <source>
        <dbReference type="Proteomes" id="UP000283295"/>
    </source>
</evidence>
<organism evidence="2 3">
    <name type="scientific">Coprococcus eutactus</name>
    <dbReference type="NCBI Taxonomy" id="33043"/>
    <lineage>
        <taxon>Bacteria</taxon>
        <taxon>Bacillati</taxon>
        <taxon>Bacillota</taxon>
        <taxon>Clostridia</taxon>
        <taxon>Lachnospirales</taxon>
        <taxon>Lachnospiraceae</taxon>
        <taxon>Coprococcus</taxon>
    </lineage>
</organism>
<feature type="transmembrane region" description="Helical" evidence="1">
    <location>
        <begin position="91"/>
        <end position="112"/>
    </location>
</feature>
<gene>
    <name evidence="2" type="primary">spoVAE</name>
    <name evidence="2" type="ORF">DWX94_01375</name>
</gene>
<dbReference type="OrthoDB" id="9797988at2"/>
<keyword evidence="1" id="KW-1133">Transmembrane helix</keyword>
<dbReference type="PANTHER" id="PTHR38450:SF2">
    <property type="entry name" value="STAGE V SPORULATION PROTEIN AEB"/>
    <property type="match status" value="1"/>
</dbReference>
<accession>A0A3R6CW76</accession>
<dbReference type="AlphaFoldDB" id="A0A3R6CW76"/>
<evidence type="ECO:0000256" key="1">
    <source>
        <dbReference type="SAM" id="Phobius"/>
    </source>
</evidence>
<dbReference type="EMBL" id="QRVK01000002">
    <property type="protein sequence ID" value="RGS44070.1"/>
    <property type="molecule type" value="Genomic_DNA"/>
</dbReference>